<accession>A0A9K3DFA8</accession>
<dbReference type="AlphaFoldDB" id="A0A9K3DFA8"/>
<gene>
    <name evidence="1" type="ORF">KIPB_017036</name>
</gene>
<reference evidence="1 2" key="1">
    <citation type="journal article" date="2018" name="PLoS ONE">
        <title>The draft genome of Kipferlia bialata reveals reductive genome evolution in fornicate parasites.</title>
        <authorList>
            <person name="Tanifuji G."/>
            <person name="Takabayashi S."/>
            <person name="Kume K."/>
            <person name="Takagi M."/>
            <person name="Nakayama T."/>
            <person name="Kamikawa R."/>
            <person name="Inagaki Y."/>
            <person name="Hashimoto T."/>
        </authorList>
    </citation>
    <scope>NUCLEOTIDE SEQUENCE [LARGE SCALE GENOMIC DNA]</scope>
    <source>
        <strain evidence="1">NY0173</strain>
    </source>
</reference>
<name>A0A9K3DFA8_9EUKA</name>
<organism evidence="1 2">
    <name type="scientific">Kipferlia bialata</name>
    <dbReference type="NCBI Taxonomy" id="797122"/>
    <lineage>
        <taxon>Eukaryota</taxon>
        <taxon>Metamonada</taxon>
        <taxon>Carpediemonas-like organisms</taxon>
        <taxon>Kipferlia</taxon>
    </lineage>
</organism>
<evidence type="ECO:0000313" key="2">
    <source>
        <dbReference type="Proteomes" id="UP000265618"/>
    </source>
</evidence>
<dbReference type="EMBL" id="BDIP01010991">
    <property type="protein sequence ID" value="GIQ92944.1"/>
    <property type="molecule type" value="Genomic_DNA"/>
</dbReference>
<evidence type="ECO:0000313" key="1">
    <source>
        <dbReference type="EMBL" id="GIQ92944.1"/>
    </source>
</evidence>
<dbReference type="Proteomes" id="UP000265618">
    <property type="component" value="Unassembled WGS sequence"/>
</dbReference>
<sequence>MGDMSLTVSGVEAVVSKRVWKEGGVELAPVSTLLTTGSQRLHAVSGCQATPFPGGSLLMSGHTHTLHAALHNSTCVVVARNVRTFAVYGETLLWVDTQGTLFKTCLAQLRGHRQLVTADPS</sequence>
<proteinExistence type="predicted"/>
<comment type="caution">
    <text evidence="1">The sequence shown here is derived from an EMBL/GenBank/DDBJ whole genome shotgun (WGS) entry which is preliminary data.</text>
</comment>
<keyword evidence="2" id="KW-1185">Reference proteome</keyword>
<protein>
    <submittedName>
        <fullName evidence="1">Uncharacterized protein</fullName>
    </submittedName>
</protein>
<feature type="non-terminal residue" evidence="1">
    <location>
        <position position="121"/>
    </location>
</feature>